<dbReference type="AlphaFoldDB" id="A0AAU8IXL1"/>
<feature type="transmembrane region" description="Helical" evidence="1">
    <location>
        <begin position="116"/>
        <end position="138"/>
    </location>
</feature>
<evidence type="ECO:0000313" key="2">
    <source>
        <dbReference type="EMBL" id="XCJ72508.1"/>
    </source>
</evidence>
<accession>A0AAU8IXL1</accession>
<sequence>MKLRYLVVCGAASAVALVLVRVFGVEAETLLLAAGGALCLLWLVLLLTVPWNLYFRARSVVHEAGVSREKGLAVPGDRDAEAARIAKVMLRTAIGAHLFTGAAAVAVAVATGRSAGYWLAGCYLLSTFFRPAGAYFSALRRRLVTLDREVRHPRDDIAAVRKEVADLKRGNKVLEHMAEEAYSSLARLHEALDVVGISANQRADRTDQRLDAMSREFESVVNRLTDNQEIITGLKAFLRLLRADGASAQQVV</sequence>
<dbReference type="EMBL" id="CP159534">
    <property type="protein sequence ID" value="XCJ72508.1"/>
    <property type="molecule type" value="Genomic_DNA"/>
</dbReference>
<feature type="transmembrane region" description="Helical" evidence="1">
    <location>
        <begin position="34"/>
        <end position="54"/>
    </location>
</feature>
<feature type="transmembrane region" description="Helical" evidence="1">
    <location>
        <begin position="88"/>
        <end position="110"/>
    </location>
</feature>
<gene>
    <name evidence="2" type="ORF">ABII15_22210</name>
</gene>
<organism evidence="2">
    <name type="scientific">Streptomyces tabacisoli</name>
    <dbReference type="NCBI Taxonomy" id="3156398"/>
    <lineage>
        <taxon>Bacteria</taxon>
        <taxon>Bacillati</taxon>
        <taxon>Actinomycetota</taxon>
        <taxon>Actinomycetes</taxon>
        <taxon>Kitasatosporales</taxon>
        <taxon>Streptomycetaceae</taxon>
        <taxon>Streptomyces</taxon>
    </lineage>
</organism>
<evidence type="ECO:0000256" key="1">
    <source>
        <dbReference type="SAM" id="Phobius"/>
    </source>
</evidence>
<proteinExistence type="predicted"/>
<protein>
    <recommendedName>
        <fullName evidence="3">Histidine kinase</fullName>
    </recommendedName>
</protein>
<keyword evidence="1" id="KW-0472">Membrane</keyword>
<keyword evidence="1" id="KW-0812">Transmembrane</keyword>
<keyword evidence="1" id="KW-1133">Transmembrane helix</keyword>
<reference evidence="2" key="1">
    <citation type="submission" date="2024-06" db="EMBL/GenBank/DDBJ databases">
        <title>Streptomyces sp. strain HUAS MG91 genome sequences.</title>
        <authorList>
            <person name="Mo P."/>
        </authorList>
    </citation>
    <scope>NUCLEOTIDE SEQUENCE</scope>
    <source>
        <strain evidence="2">HUAS MG91</strain>
    </source>
</reference>
<dbReference type="RefSeq" id="WP_353944070.1">
    <property type="nucleotide sequence ID" value="NZ_CP159534.1"/>
</dbReference>
<name>A0AAU8IXL1_9ACTN</name>
<dbReference type="KEGG" id="stac:ABII15_22210"/>
<evidence type="ECO:0008006" key="3">
    <source>
        <dbReference type="Google" id="ProtNLM"/>
    </source>
</evidence>